<feature type="compositionally biased region" description="Polar residues" evidence="1">
    <location>
        <begin position="108"/>
        <end position="118"/>
    </location>
</feature>
<feature type="transmembrane region" description="Helical" evidence="2">
    <location>
        <begin position="456"/>
        <end position="483"/>
    </location>
</feature>
<feature type="non-terminal residue" evidence="3">
    <location>
        <position position="1"/>
    </location>
</feature>
<dbReference type="EMBL" id="GG745340">
    <property type="protein sequence ID" value="KNE62449.1"/>
    <property type="molecule type" value="Genomic_DNA"/>
</dbReference>
<dbReference type="OrthoDB" id="5588210at2759"/>
<feature type="compositionally biased region" description="Low complexity" evidence="1">
    <location>
        <begin position="42"/>
        <end position="59"/>
    </location>
</feature>
<dbReference type="Proteomes" id="UP000054350">
    <property type="component" value="Unassembled WGS sequence"/>
</dbReference>
<gene>
    <name evidence="3" type="ORF">AMAG_07665</name>
</gene>
<organism evidence="3 4">
    <name type="scientific">Allomyces macrogynus (strain ATCC 38327)</name>
    <name type="common">Allomyces javanicus var. macrogynus</name>
    <dbReference type="NCBI Taxonomy" id="578462"/>
    <lineage>
        <taxon>Eukaryota</taxon>
        <taxon>Fungi</taxon>
        <taxon>Fungi incertae sedis</taxon>
        <taxon>Blastocladiomycota</taxon>
        <taxon>Blastocladiomycetes</taxon>
        <taxon>Blastocladiales</taxon>
        <taxon>Blastocladiaceae</taxon>
        <taxon>Allomyces</taxon>
    </lineage>
</organism>
<dbReference type="VEuPathDB" id="FungiDB:AMAG_07665"/>
<keyword evidence="4" id="KW-1185">Reference proteome</keyword>
<keyword evidence="2" id="KW-1133">Transmembrane helix</keyword>
<keyword evidence="2" id="KW-0472">Membrane</keyword>
<reference evidence="4" key="2">
    <citation type="submission" date="2009-11" db="EMBL/GenBank/DDBJ databases">
        <title>The Genome Sequence of Allomyces macrogynus strain ATCC 38327.</title>
        <authorList>
            <consortium name="The Broad Institute Genome Sequencing Platform"/>
            <person name="Russ C."/>
            <person name="Cuomo C."/>
            <person name="Shea T."/>
            <person name="Young S.K."/>
            <person name="Zeng Q."/>
            <person name="Koehrsen M."/>
            <person name="Haas B."/>
            <person name="Borodovsky M."/>
            <person name="Guigo R."/>
            <person name="Alvarado L."/>
            <person name="Berlin A."/>
            <person name="Borenstein D."/>
            <person name="Chen Z."/>
            <person name="Engels R."/>
            <person name="Freedman E."/>
            <person name="Gellesch M."/>
            <person name="Goldberg J."/>
            <person name="Griggs A."/>
            <person name="Gujja S."/>
            <person name="Heiman D."/>
            <person name="Hepburn T."/>
            <person name="Howarth C."/>
            <person name="Jen D."/>
            <person name="Larson L."/>
            <person name="Lewis B."/>
            <person name="Mehta T."/>
            <person name="Park D."/>
            <person name="Pearson M."/>
            <person name="Roberts A."/>
            <person name="Saif S."/>
            <person name="Shenoy N."/>
            <person name="Sisk P."/>
            <person name="Stolte C."/>
            <person name="Sykes S."/>
            <person name="Walk T."/>
            <person name="White J."/>
            <person name="Yandava C."/>
            <person name="Burger G."/>
            <person name="Gray M.W."/>
            <person name="Holland P.W.H."/>
            <person name="King N."/>
            <person name="Lang F.B.F."/>
            <person name="Roger A.J."/>
            <person name="Ruiz-Trillo I."/>
            <person name="Lander E."/>
            <person name="Nusbaum C."/>
        </authorList>
    </citation>
    <scope>NUCLEOTIDE SEQUENCE [LARGE SCALE GENOMIC DNA]</scope>
    <source>
        <strain evidence="4">ATCC 38327</strain>
    </source>
</reference>
<keyword evidence="2" id="KW-0812">Transmembrane</keyword>
<reference evidence="3 4" key="1">
    <citation type="submission" date="2009-11" db="EMBL/GenBank/DDBJ databases">
        <title>Annotation of Allomyces macrogynus ATCC 38327.</title>
        <authorList>
            <consortium name="The Broad Institute Genome Sequencing Platform"/>
            <person name="Russ C."/>
            <person name="Cuomo C."/>
            <person name="Burger G."/>
            <person name="Gray M.W."/>
            <person name="Holland P.W.H."/>
            <person name="King N."/>
            <person name="Lang F.B.F."/>
            <person name="Roger A.J."/>
            <person name="Ruiz-Trillo I."/>
            <person name="Young S.K."/>
            <person name="Zeng Q."/>
            <person name="Gargeya S."/>
            <person name="Fitzgerald M."/>
            <person name="Haas B."/>
            <person name="Abouelleil A."/>
            <person name="Alvarado L."/>
            <person name="Arachchi H.M."/>
            <person name="Berlin A."/>
            <person name="Chapman S.B."/>
            <person name="Gearin G."/>
            <person name="Goldberg J."/>
            <person name="Griggs A."/>
            <person name="Gujja S."/>
            <person name="Hansen M."/>
            <person name="Heiman D."/>
            <person name="Howarth C."/>
            <person name="Larimer J."/>
            <person name="Lui A."/>
            <person name="MacDonald P.J.P."/>
            <person name="McCowen C."/>
            <person name="Montmayeur A."/>
            <person name="Murphy C."/>
            <person name="Neiman D."/>
            <person name="Pearson M."/>
            <person name="Priest M."/>
            <person name="Roberts A."/>
            <person name="Saif S."/>
            <person name="Shea T."/>
            <person name="Sisk P."/>
            <person name="Stolte C."/>
            <person name="Sykes S."/>
            <person name="Wortman J."/>
            <person name="Nusbaum C."/>
            <person name="Birren B."/>
        </authorList>
    </citation>
    <scope>NUCLEOTIDE SEQUENCE [LARGE SCALE GENOMIC DNA]</scope>
    <source>
        <strain evidence="3 4">ATCC 38327</strain>
    </source>
</reference>
<feature type="region of interest" description="Disordered" evidence="1">
    <location>
        <begin position="344"/>
        <end position="391"/>
    </location>
</feature>
<evidence type="ECO:0000256" key="1">
    <source>
        <dbReference type="SAM" id="MobiDB-lite"/>
    </source>
</evidence>
<dbReference type="AlphaFoldDB" id="A0A0L0SJ17"/>
<name>A0A0L0SJ17_ALLM3</name>
<evidence type="ECO:0000256" key="2">
    <source>
        <dbReference type="SAM" id="Phobius"/>
    </source>
</evidence>
<feature type="compositionally biased region" description="Pro residues" evidence="1">
    <location>
        <begin position="350"/>
        <end position="365"/>
    </location>
</feature>
<protein>
    <submittedName>
        <fullName evidence="3">Uncharacterized protein</fullName>
    </submittedName>
</protein>
<feature type="transmembrane region" description="Helical" evidence="2">
    <location>
        <begin position="504"/>
        <end position="526"/>
    </location>
</feature>
<feature type="region of interest" description="Disordered" evidence="1">
    <location>
        <begin position="42"/>
        <end position="131"/>
    </location>
</feature>
<proteinExistence type="predicted"/>
<accession>A0A0L0SJ17</accession>
<dbReference type="OMA" id="HTMIEND"/>
<evidence type="ECO:0000313" key="3">
    <source>
        <dbReference type="EMBL" id="KNE62449.1"/>
    </source>
</evidence>
<feature type="compositionally biased region" description="Pro residues" evidence="1">
    <location>
        <begin position="61"/>
        <end position="70"/>
    </location>
</feature>
<evidence type="ECO:0000313" key="4">
    <source>
        <dbReference type="Proteomes" id="UP000054350"/>
    </source>
</evidence>
<sequence length="609" mass="62504">MRPPPTMSEAVACVVRLRAEKTCSGRAAGCSSPLLAPFCSTTTTTKTMNSNSTGSSSNTQPPLPPLPPPRTNSTGSALAVQEEATGQDTPGMVYPPLGYEHLRPTSPTPTGSAVQRATGNHDPRTSLLLGPVPPMVTVPPMVSGAPMVAAVPSSTSTFAGSFAAAPAAAPYPVPAPAPVPVPVSAPFMGAVTTAPIARMSSIGPGVGITPYPPVSVVGVAPYPPASGVAPYPPASGVTPYPPVSAEYGAPLAVAAAAPVMAQVPPASYLSGVAPSIPPGAMDGSAPVPVPVPVAAPVSAVPLRRQPIGTDPNGNYFLVERTDPDGVTASHGTIIVPFGRPSEAALATPIDPTPPPVPVPPVPAPAPAASDPDPSPPRPVRPGASLWTETRPQVRPRAWSTVPFWLKSLTAIMSIVGLVLAVNTLPDSAAALRVAHPPTTTTTGTPSDSADAPFIAAYLWLMVLSLAYCLTYLILFSGCFYSPFSQKVNVSAQRQGWKLKARRWMLMPVEAGLMSVWAIIALIMGFLHAPFAMYVTSCPESAVAVAGMDDTVVPATGVSCYDAKVLLGVASTVAILWGLNVAQLFYGIWKNQAKIEHLAQVQQEATGGSQ</sequence>
<feature type="transmembrane region" description="Helical" evidence="2">
    <location>
        <begin position="564"/>
        <end position="588"/>
    </location>
</feature>